<gene>
    <name evidence="2" type="ordered locus">Mnod_0922</name>
</gene>
<reference evidence="2 3" key="1">
    <citation type="submission" date="2009-01" db="EMBL/GenBank/DDBJ databases">
        <title>Complete sequence of chromosome of Methylobacterium nodulans ORS 2060.</title>
        <authorList>
            <consortium name="US DOE Joint Genome Institute"/>
            <person name="Lucas S."/>
            <person name="Copeland A."/>
            <person name="Lapidus A."/>
            <person name="Glavina del Rio T."/>
            <person name="Dalin E."/>
            <person name="Tice H."/>
            <person name="Bruce D."/>
            <person name="Goodwin L."/>
            <person name="Pitluck S."/>
            <person name="Sims D."/>
            <person name="Brettin T."/>
            <person name="Detter J.C."/>
            <person name="Han C."/>
            <person name="Larimer F."/>
            <person name="Land M."/>
            <person name="Hauser L."/>
            <person name="Kyrpides N."/>
            <person name="Ivanova N."/>
            <person name="Marx C.J."/>
            <person name="Richardson P."/>
        </authorList>
    </citation>
    <scope>NUCLEOTIDE SEQUENCE [LARGE SCALE GENOMIC DNA]</scope>
    <source>
        <strain evidence="3">LMG 21967 / CNCM I-2342 / ORS 2060</strain>
    </source>
</reference>
<protein>
    <submittedName>
        <fullName evidence="2">Uncharacterized protein</fullName>
    </submittedName>
</protein>
<evidence type="ECO:0000256" key="1">
    <source>
        <dbReference type="SAM" id="SignalP"/>
    </source>
</evidence>
<dbReference type="AlphaFoldDB" id="B8IGP1"/>
<sequence>MRSALLASIVALSWSSALALEPSSGQSSAEANISISEIPARATDAKDHSSYRIWIISRGAMRASAEWVHSHASNVSNYASTTQSLSLDFSRVQSLPLSLPSLSDLRDRSPSLPSLTGWLREANLAPGSVVDLRAAIRNGWTSLSDDQRWWADFAITATGVGAIVGWASFGCAVVVTPGGPVLMALASGACATFAAQSGTDLVKAGYERFAGRSAIESAVEAGKLAGITFGAILGGAGAGQFLAWQRFRHFKDFQGYARAARSLTRQSLTPVKPSVQLLRGRGYDIDHVIPVKCGWTMKIAPEVIGSLSNLHALPASINRSIGSKGC</sequence>
<accession>B8IGP1</accession>
<feature type="signal peptide" evidence="1">
    <location>
        <begin position="1"/>
        <end position="19"/>
    </location>
</feature>
<proteinExistence type="predicted"/>
<evidence type="ECO:0000313" key="3">
    <source>
        <dbReference type="Proteomes" id="UP000008207"/>
    </source>
</evidence>
<organism evidence="2 3">
    <name type="scientific">Methylobacterium nodulans (strain LMG 21967 / CNCM I-2342 / ORS 2060)</name>
    <dbReference type="NCBI Taxonomy" id="460265"/>
    <lineage>
        <taxon>Bacteria</taxon>
        <taxon>Pseudomonadati</taxon>
        <taxon>Pseudomonadota</taxon>
        <taxon>Alphaproteobacteria</taxon>
        <taxon>Hyphomicrobiales</taxon>
        <taxon>Methylobacteriaceae</taxon>
        <taxon>Methylobacterium</taxon>
    </lineage>
</organism>
<dbReference type="STRING" id="460265.Mnod_0922"/>
<keyword evidence="1" id="KW-0732">Signal</keyword>
<dbReference type="Proteomes" id="UP000008207">
    <property type="component" value="Chromosome"/>
</dbReference>
<dbReference type="EMBL" id="CP001349">
    <property type="protein sequence ID" value="ACL55941.1"/>
    <property type="molecule type" value="Genomic_DNA"/>
</dbReference>
<dbReference type="HOGENOM" id="CLU_852074_0_0_5"/>
<feature type="chain" id="PRO_5002871613" evidence="1">
    <location>
        <begin position="20"/>
        <end position="326"/>
    </location>
</feature>
<keyword evidence="3" id="KW-1185">Reference proteome</keyword>
<dbReference type="KEGG" id="mno:Mnod_0922"/>
<evidence type="ECO:0000313" key="2">
    <source>
        <dbReference type="EMBL" id="ACL55941.1"/>
    </source>
</evidence>
<name>B8IGP1_METNO</name>